<evidence type="ECO:0000313" key="16">
    <source>
        <dbReference type="Proteomes" id="UP001238973"/>
    </source>
</evidence>
<dbReference type="InterPro" id="IPR003602">
    <property type="entry name" value="Topo_IA_DNA-bd_dom"/>
</dbReference>
<dbReference type="RefSeq" id="WP_289350254.1">
    <property type="nucleotide sequence ID" value="NZ_JAUCFI010000003.1"/>
</dbReference>
<dbReference type="EC" id="5.6.2.1" evidence="3"/>
<evidence type="ECO:0000256" key="10">
    <source>
        <dbReference type="ARBA" id="ARBA00031985"/>
    </source>
</evidence>
<dbReference type="InterPro" id="IPR013497">
    <property type="entry name" value="Topo_IA_cen"/>
</dbReference>
<sequence length="725" mass="82339">MKLIIAEKPDQGSTLAAQFKTKKQQGYIEIMPNELFPDGAYVTWAVGHLCQLVSPETYHSKWKKWSMETLPMIPEKFQYEVTRQKAKQFNVVKTLLRKPEVDEIIHAGDAGREGELIVRNIVNLCNVNKPMKRLWISSLTPKAIYEGFQNLKSEEKTRPLYYEAYTRACADWVVGMNASRAYSILLKQRGVSDVFSAGRVQTPTLALIVKREMEIEQFKSEPFWEVFADFKMDGKKYQGKWQLNNDPRIKTKEMADKIAAFCKGKEAEIAEMDTERKEFQPPLLFNLSSLQATVNKIYKYSPKQTLDIVQSLYQKGIVSYPRSDSNYVTEGEAETFPDILQKLSGFSEYESLFPLPQPNIMNNKRFVNEKKVTDHYAIIPTEQVTDPKRLSAEERNIYDLVVRRLIAAHYEKAIFDYTTIKTLVDKRAEFISKGKQQIQEGWRKVIFQNNDKDDDDIILPSVSKGDSGKVANIKVKEGKTQPPKRYTEGQLITLMKTAGKHLDNEELEKVLMKTEGLGTEATRAGIITMLKDRKYINVKKNQVFATDKGKVLITAIGEKILASPEMTAKWEQRLREIGEGKASAGGFMEAVKKMSAKIISDAVESSESWDFQGLDTESIQRSGPKKRSSASVGSCKLCGSKVVDKGEFYGCVSYQKTKCNFTISKKILNKKISQANIKKLLTSGETDLISGFKKGEKTFDAILSWSDSEKKISFTFPTEQNVKQT</sequence>
<dbReference type="EMBL" id="JAUCFI010000003">
    <property type="protein sequence ID" value="MDM5284977.1"/>
    <property type="molecule type" value="Genomic_DNA"/>
</dbReference>
<evidence type="ECO:0000256" key="12">
    <source>
        <dbReference type="ARBA" id="ARBA00032877"/>
    </source>
</evidence>
<dbReference type="SMART" id="SM00436">
    <property type="entry name" value="TOP1Bc"/>
    <property type="match status" value="1"/>
</dbReference>
<comment type="similarity">
    <text evidence="2">Belongs to the type IA topoisomerase family.</text>
</comment>
<dbReference type="PROSITE" id="PS00396">
    <property type="entry name" value="TOPO_IA_1"/>
    <property type="match status" value="1"/>
</dbReference>
<dbReference type="PANTHER" id="PTHR11390">
    <property type="entry name" value="PROKARYOTIC DNA TOPOISOMERASE"/>
    <property type="match status" value="1"/>
</dbReference>
<dbReference type="AlphaFoldDB" id="A0AAJ1QNV6"/>
<dbReference type="GO" id="GO:0046872">
    <property type="term" value="F:metal ion binding"/>
    <property type="evidence" value="ECO:0007669"/>
    <property type="project" value="UniProtKB-KW"/>
</dbReference>
<dbReference type="CDD" id="cd00186">
    <property type="entry name" value="TOP1Ac"/>
    <property type="match status" value="1"/>
</dbReference>
<comment type="caution">
    <text evidence="15">The sequence shown here is derived from an EMBL/GenBank/DDBJ whole genome shotgun (WGS) entry which is preliminary data.</text>
</comment>
<feature type="domain" description="Toprim" evidence="13">
    <location>
        <begin position="1"/>
        <end position="140"/>
    </location>
</feature>
<dbReference type="Gene3D" id="2.70.20.10">
    <property type="entry name" value="Topoisomerase I, domain 3"/>
    <property type="match status" value="1"/>
</dbReference>
<gene>
    <name evidence="15" type="ORF">QUF85_16995</name>
</gene>
<evidence type="ECO:0000256" key="7">
    <source>
        <dbReference type="ARBA" id="ARBA00023125"/>
    </source>
</evidence>
<name>A0AAJ1QNV6_9BACI</name>
<dbReference type="InterPro" id="IPR023405">
    <property type="entry name" value="Topo_IA_core_domain"/>
</dbReference>
<evidence type="ECO:0000256" key="2">
    <source>
        <dbReference type="ARBA" id="ARBA00009446"/>
    </source>
</evidence>
<evidence type="ECO:0000259" key="13">
    <source>
        <dbReference type="PROSITE" id="PS50880"/>
    </source>
</evidence>
<accession>A0AAJ1QNV6</accession>
<dbReference type="InterPro" id="IPR023406">
    <property type="entry name" value="Topo_IA_AS"/>
</dbReference>
<organism evidence="15 16">
    <name type="scientific">Peribacillus frigoritolerans</name>
    <dbReference type="NCBI Taxonomy" id="450367"/>
    <lineage>
        <taxon>Bacteria</taxon>
        <taxon>Bacillati</taxon>
        <taxon>Bacillota</taxon>
        <taxon>Bacilli</taxon>
        <taxon>Bacillales</taxon>
        <taxon>Bacillaceae</taxon>
        <taxon>Peribacillus</taxon>
    </lineage>
</organism>
<evidence type="ECO:0000256" key="6">
    <source>
        <dbReference type="ARBA" id="ARBA00023029"/>
    </source>
</evidence>
<reference evidence="15" key="1">
    <citation type="submission" date="2023-06" db="EMBL/GenBank/DDBJ databases">
        <title>Comparative genomics of Bacillaceae isolates and their secondary metabolite potential.</title>
        <authorList>
            <person name="Song L."/>
            <person name="Nielsen L.J."/>
            <person name="Mohite O."/>
            <person name="Xu X."/>
            <person name="Weber T."/>
            <person name="Kovacs A.T."/>
        </authorList>
    </citation>
    <scope>NUCLEOTIDE SEQUENCE</scope>
    <source>
        <strain evidence="15">G1S1</strain>
    </source>
</reference>
<dbReference type="InterPro" id="IPR006171">
    <property type="entry name" value="TOPRIM_dom"/>
</dbReference>
<dbReference type="Gene3D" id="1.10.460.10">
    <property type="entry name" value="Topoisomerase I, domain 2"/>
    <property type="match status" value="1"/>
</dbReference>
<dbReference type="NCBIfam" id="NF005829">
    <property type="entry name" value="PRK07726.1"/>
    <property type="match status" value="1"/>
</dbReference>
<dbReference type="InterPro" id="IPR000380">
    <property type="entry name" value="Topo_IA"/>
</dbReference>
<keyword evidence="8" id="KW-0413">Isomerase</keyword>
<evidence type="ECO:0000256" key="1">
    <source>
        <dbReference type="ARBA" id="ARBA00000213"/>
    </source>
</evidence>
<evidence type="ECO:0000256" key="9">
    <source>
        <dbReference type="ARBA" id="ARBA00030003"/>
    </source>
</evidence>
<feature type="domain" description="Topo IA-type catalytic" evidence="14">
    <location>
        <begin position="157"/>
        <end position="599"/>
    </location>
</feature>
<dbReference type="Gene3D" id="3.40.50.140">
    <property type="match status" value="1"/>
</dbReference>
<keyword evidence="4" id="KW-0479">Metal-binding</keyword>
<keyword evidence="7" id="KW-0238">DNA-binding</keyword>
<dbReference type="GO" id="GO:0003917">
    <property type="term" value="F:DNA topoisomerase type I (single strand cut, ATP-independent) activity"/>
    <property type="evidence" value="ECO:0007669"/>
    <property type="project" value="UniProtKB-EC"/>
</dbReference>
<dbReference type="PROSITE" id="PS52039">
    <property type="entry name" value="TOPO_IA_2"/>
    <property type="match status" value="1"/>
</dbReference>
<dbReference type="SUPFAM" id="SSF56712">
    <property type="entry name" value="Prokaryotic type I DNA topoisomerase"/>
    <property type="match status" value="1"/>
</dbReference>
<dbReference type="GO" id="GO:0003677">
    <property type="term" value="F:DNA binding"/>
    <property type="evidence" value="ECO:0007669"/>
    <property type="project" value="UniProtKB-KW"/>
</dbReference>
<dbReference type="InterPro" id="IPR003601">
    <property type="entry name" value="Topo_IA_2"/>
</dbReference>
<comment type="catalytic activity">
    <reaction evidence="1">
        <text>ATP-independent breakage of single-stranded DNA, followed by passage and rejoining.</text>
        <dbReference type="EC" id="5.6.2.1"/>
    </reaction>
</comment>
<dbReference type="SMART" id="SM00493">
    <property type="entry name" value="TOPRIM"/>
    <property type="match status" value="1"/>
</dbReference>
<evidence type="ECO:0000256" key="4">
    <source>
        <dbReference type="ARBA" id="ARBA00022723"/>
    </source>
</evidence>
<dbReference type="PANTHER" id="PTHR11390:SF21">
    <property type="entry name" value="DNA TOPOISOMERASE 3-ALPHA"/>
    <property type="match status" value="1"/>
</dbReference>
<dbReference type="PRINTS" id="PR00417">
    <property type="entry name" value="PRTPISMRASEI"/>
</dbReference>
<dbReference type="InterPro" id="IPR034144">
    <property type="entry name" value="TOPRIM_TopoIII"/>
</dbReference>
<dbReference type="CDD" id="cd03362">
    <property type="entry name" value="TOPRIM_TopoIA_TopoIII"/>
    <property type="match status" value="1"/>
</dbReference>
<evidence type="ECO:0000259" key="14">
    <source>
        <dbReference type="PROSITE" id="PS52039"/>
    </source>
</evidence>
<dbReference type="SMART" id="SM00437">
    <property type="entry name" value="TOP1Ac"/>
    <property type="match status" value="1"/>
</dbReference>
<dbReference type="GO" id="GO:0006281">
    <property type="term" value="P:DNA repair"/>
    <property type="evidence" value="ECO:0007669"/>
    <property type="project" value="TreeGrafter"/>
</dbReference>
<protein>
    <recommendedName>
        <fullName evidence="3">DNA topoisomerase</fullName>
        <ecNumber evidence="3">5.6.2.1</ecNumber>
    </recommendedName>
    <alternativeName>
        <fullName evidence="12">Omega-protein</fullName>
    </alternativeName>
    <alternativeName>
        <fullName evidence="11">Relaxing enzyme</fullName>
    </alternativeName>
    <alternativeName>
        <fullName evidence="9">Swivelase</fullName>
    </alternativeName>
    <alternativeName>
        <fullName evidence="10">Untwisting enzyme</fullName>
    </alternativeName>
</protein>
<dbReference type="Pfam" id="PF01131">
    <property type="entry name" value="Topoisom_bac"/>
    <property type="match status" value="1"/>
</dbReference>
<evidence type="ECO:0000256" key="11">
    <source>
        <dbReference type="ARBA" id="ARBA00032235"/>
    </source>
</evidence>
<keyword evidence="5" id="KW-0460">Magnesium</keyword>
<dbReference type="GO" id="GO:0006265">
    <property type="term" value="P:DNA topological change"/>
    <property type="evidence" value="ECO:0007669"/>
    <property type="project" value="InterPro"/>
</dbReference>
<dbReference type="Gene3D" id="1.10.290.10">
    <property type="entry name" value="Topoisomerase I, domain 4"/>
    <property type="match status" value="1"/>
</dbReference>
<evidence type="ECO:0000256" key="8">
    <source>
        <dbReference type="ARBA" id="ARBA00023235"/>
    </source>
</evidence>
<dbReference type="Proteomes" id="UP001238973">
    <property type="component" value="Unassembled WGS sequence"/>
</dbReference>
<proteinExistence type="inferred from homology"/>
<dbReference type="InterPro" id="IPR013824">
    <property type="entry name" value="Topo_IA_cen_sub1"/>
</dbReference>
<evidence type="ECO:0000256" key="3">
    <source>
        <dbReference type="ARBA" id="ARBA00012891"/>
    </source>
</evidence>
<evidence type="ECO:0000256" key="5">
    <source>
        <dbReference type="ARBA" id="ARBA00022842"/>
    </source>
</evidence>
<dbReference type="PROSITE" id="PS50880">
    <property type="entry name" value="TOPRIM"/>
    <property type="match status" value="1"/>
</dbReference>
<dbReference type="InterPro" id="IPR013825">
    <property type="entry name" value="Topo_IA_cen_sub2"/>
</dbReference>
<dbReference type="InterPro" id="IPR013826">
    <property type="entry name" value="Topo_IA_cen_sub3"/>
</dbReference>
<dbReference type="GO" id="GO:0006310">
    <property type="term" value="P:DNA recombination"/>
    <property type="evidence" value="ECO:0007669"/>
    <property type="project" value="TreeGrafter"/>
</dbReference>
<keyword evidence="6" id="KW-0799">Topoisomerase</keyword>
<evidence type="ECO:0000313" key="15">
    <source>
        <dbReference type="EMBL" id="MDM5284977.1"/>
    </source>
</evidence>
<dbReference type="Pfam" id="PF01751">
    <property type="entry name" value="Toprim"/>
    <property type="match status" value="1"/>
</dbReference>
<dbReference type="InterPro" id="IPR005738">
    <property type="entry name" value="TopoIII"/>
</dbReference>
<dbReference type="Pfam" id="PF13342">
    <property type="entry name" value="Toprim_Crpt"/>
    <property type="match status" value="1"/>
</dbReference>
<dbReference type="GO" id="GO:0043597">
    <property type="term" value="C:cytoplasmic replication fork"/>
    <property type="evidence" value="ECO:0007669"/>
    <property type="project" value="TreeGrafter"/>
</dbReference>
<dbReference type="InterPro" id="IPR025589">
    <property type="entry name" value="Toprim_C_rpt"/>
</dbReference>
<dbReference type="NCBIfam" id="TIGR01056">
    <property type="entry name" value="topB"/>
    <property type="match status" value="1"/>
</dbReference>